<reference evidence="2" key="2">
    <citation type="submission" date="2011-02" db="EMBL/GenBank/DDBJ databases">
        <authorList>
            <person name="MacLean D."/>
        </authorList>
    </citation>
    <scope>NUCLEOTIDE SEQUENCE</scope>
</reference>
<dbReference type="AlphaFoldDB" id="F0W4W7"/>
<reference evidence="2" key="1">
    <citation type="journal article" date="2011" name="PLoS Biol.">
        <title>Gene gain and loss during evolution of obligate parasitism in the white rust pathogen of Arabidopsis thaliana.</title>
        <authorList>
            <person name="Kemen E."/>
            <person name="Gardiner A."/>
            <person name="Schultz-Larsen T."/>
            <person name="Kemen A.C."/>
            <person name="Balmuth A.L."/>
            <person name="Robert-Seilaniantz A."/>
            <person name="Bailey K."/>
            <person name="Holub E."/>
            <person name="Studholme D.J."/>
            <person name="Maclean D."/>
            <person name="Jones J.D."/>
        </authorList>
    </citation>
    <scope>NUCLEOTIDE SEQUENCE</scope>
</reference>
<evidence type="ECO:0000256" key="1">
    <source>
        <dbReference type="SAM" id="MobiDB-lite"/>
    </source>
</evidence>
<dbReference type="HOGENOM" id="CLU_961125_0_0_1"/>
<dbReference type="EMBL" id="FR824064">
    <property type="protein sequence ID" value="CCA16156.1"/>
    <property type="molecule type" value="Genomic_DNA"/>
</dbReference>
<accession>F0W4W7</accession>
<sequence>MQICISLRYLFTLAWIRRCKTCHHRGAKCTCVTRHTNVLEYIFYLESRKTASRSIRLDSMQNTDRTRDRSSTGSSTIQTDRTEGKRRTRANTHISSGKRYNPTFKPQRKSSHRSHEAKSGKQDKLDSNGSHSNKPALVLFHQDSSKKCEARLLSNQHHEGIYELEDFDFNPNVTMALKQDLAGAPKMYGSRQNWMREMDSLDAKRASCRSSQQKMLTHSQLDSSLAASAGTGALPSPTDLAGSRAWAIGISSQLQGDSRGDSTALRQLRGWLSQSPTNSSTSSFLYTYNV</sequence>
<gene>
    <name evidence="2" type="primary">AlNc14C19G1938</name>
    <name evidence="2" type="ORF">ALNC14_022990</name>
</gene>
<evidence type="ECO:0000313" key="2">
    <source>
        <dbReference type="EMBL" id="CCA16156.1"/>
    </source>
</evidence>
<feature type="compositionally biased region" description="Basic and acidic residues" evidence="1">
    <location>
        <begin position="113"/>
        <end position="126"/>
    </location>
</feature>
<protein>
    <submittedName>
        <fullName evidence="2">AlNc14C19G1938 protein</fullName>
    </submittedName>
</protein>
<feature type="region of interest" description="Disordered" evidence="1">
    <location>
        <begin position="56"/>
        <end position="134"/>
    </location>
</feature>
<name>F0W4W7_9STRA</name>
<organism evidence="2">
    <name type="scientific">Albugo laibachii Nc14</name>
    <dbReference type="NCBI Taxonomy" id="890382"/>
    <lineage>
        <taxon>Eukaryota</taxon>
        <taxon>Sar</taxon>
        <taxon>Stramenopiles</taxon>
        <taxon>Oomycota</taxon>
        <taxon>Peronosporomycetes</taxon>
        <taxon>Albuginales</taxon>
        <taxon>Albuginaceae</taxon>
        <taxon>Albugo</taxon>
    </lineage>
</organism>
<proteinExistence type="predicted"/>